<evidence type="ECO:0000256" key="1">
    <source>
        <dbReference type="ARBA" id="ARBA00023157"/>
    </source>
</evidence>
<dbReference type="EnsemblMetazoa" id="BGLB024628-RA">
    <property type="protein sequence ID" value="BGLB024628-PA"/>
    <property type="gene ID" value="BGLB024628"/>
</dbReference>
<protein>
    <recommendedName>
        <fullName evidence="2">C-type lectin domain-containing protein</fullName>
    </recommendedName>
</protein>
<dbReference type="KEGG" id="bgt:106079874"/>
<dbReference type="PANTHER" id="PTHR22801">
    <property type="entry name" value="LITHOSTATHINE"/>
    <property type="match status" value="1"/>
</dbReference>
<dbReference type="Gene3D" id="3.10.100.10">
    <property type="entry name" value="Mannose-Binding Protein A, subunit A"/>
    <property type="match status" value="1"/>
</dbReference>
<dbReference type="Proteomes" id="UP000076420">
    <property type="component" value="Unassembled WGS sequence"/>
</dbReference>
<dbReference type="InterPro" id="IPR050801">
    <property type="entry name" value="Ca-Dep_Lectins_ImmuneDev"/>
</dbReference>
<keyword evidence="1" id="KW-1015">Disulfide bond</keyword>
<evidence type="ECO:0000313" key="4">
    <source>
        <dbReference type="Proteomes" id="UP000076420"/>
    </source>
</evidence>
<feature type="domain" description="C-type lectin" evidence="2">
    <location>
        <begin position="93"/>
        <end position="212"/>
    </location>
</feature>
<dbReference type="Pfam" id="PF00059">
    <property type="entry name" value="Lectin_C"/>
    <property type="match status" value="1"/>
</dbReference>
<dbReference type="SUPFAM" id="SSF56436">
    <property type="entry name" value="C-type lectin-like"/>
    <property type="match status" value="1"/>
</dbReference>
<dbReference type="PROSITE" id="PS00615">
    <property type="entry name" value="C_TYPE_LECTIN_1"/>
    <property type="match status" value="1"/>
</dbReference>
<sequence length="219" mass="25120">LSIKTNNATFHKVEQGNALIQYSTSIFQASSLLDCARKCQQQSCACFSYNIQSCSIGKCNSTNTTLGPSQEIYVSCFSSDGFTFITNNSVIACVWVSTNITDYITARDDCRSKDAYLYTVKRMDKLKWLPTYHKRTKIWIGLNDIEVEGTYRWEDDNSICSQNWINQTFIPGEPNNQIIGDQNGEDCINFYHFYSRLLNDSPCSINYTYICEKPFFNFP</sequence>
<dbReference type="SMART" id="SM00034">
    <property type="entry name" value="CLECT"/>
    <property type="match status" value="1"/>
</dbReference>
<dbReference type="InterPro" id="IPR016186">
    <property type="entry name" value="C-type_lectin-like/link_sf"/>
</dbReference>
<gene>
    <name evidence="3" type="primary">106079874</name>
</gene>
<dbReference type="InterPro" id="IPR001304">
    <property type="entry name" value="C-type_lectin-like"/>
</dbReference>
<reference evidence="3" key="1">
    <citation type="submission" date="2020-05" db="UniProtKB">
        <authorList>
            <consortium name="EnsemblMetazoa"/>
        </authorList>
    </citation>
    <scope>IDENTIFICATION</scope>
    <source>
        <strain evidence="3">BB02</strain>
    </source>
</reference>
<evidence type="ECO:0000259" key="2">
    <source>
        <dbReference type="PROSITE" id="PS50041"/>
    </source>
</evidence>
<name>A0A2C9KXE7_BIOGL</name>
<proteinExistence type="predicted"/>
<dbReference type="InterPro" id="IPR018378">
    <property type="entry name" value="C-type_lectin_CS"/>
</dbReference>
<dbReference type="PANTHER" id="PTHR22801:SF63">
    <property type="entry name" value="C-TYPE LECTIN DOMAIN-CONTAINING PROTEIN"/>
    <property type="match status" value="1"/>
</dbReference>
<accession>A0A2C9KXE7</accession>
<evidence type="ECO:0000313" key="3">
    <source>
        <dbReference type="EnsemblMetazoa" id="BGLB024628-PA"/>
    </source>
</evidence>
<dbReference type="AlphaFoldDB" id="A0A2C9KXE7"/>
<dbReference type="PROSITE" id="PS50041">
    <property type="entry name" value="C_TYPE_LECTIN_2"/>
    <property type="match status" value="1"/>
</dbReference>
<organism evidence="3 4">
    <name type="scientific">Biomphalaria glabrata</name>
    <name type="common">Bloodfluke planorb</name>
    <name type="synonym">Freshwater snail</name>
    <dbReference type="NCBI Taxonomy" id="6526"/>
    <lineage>
        <taxon>Eukaryota</taxon>
        <taxon>Metazoa</taxon>
        <taxon>Spiralia</taxon>
        <taxon>Lophotrochozoa</taxon>
        <taxon>Mollusca</taxon>
        <taxon>Gastropoda</taxon>
        <taxon>Heterobranchia</taxon>
        <taxon>Euthyneura</taxon>
        <taxon>Panpulmonata</taxon>
        <taxon>Hygrophila</taxon>
        <taxon>Lymnaeoidea</taxon>
        <taxon>Planorbidae</taxon>
        <taxon>Biomphalaria</taxon>
    </lineage>
</organism>
<dbReference type="InterPro" id="IPR016187">
    <property type="entry name" value="CTDL_fold"/>
</dbReference>
<dbReference type="VEuPathDB" id="VectorBase:BGLAX_031740"/>
<dbReference type="VEuPathDB" id="VectorBase:BGLB024628"/>